<keyword evidence="2" id="KW-1185">Reference proteome</keyword>
<sequence>MGWIGRKSSSEAKQNRRRRGRVAVFVGLIAASAVVFQASHAAFTGTTDNRTNSLSAGTVTITDNRAGVAMFTASSLAPGATGQYCIGVSYTGSITPSAIKMYFANPMESNAGAAYTTWANNTTSAMDNNTTMRVEVNDTDLASDPGVNNCTPTGYGAYVSGNVTPATAMNTLIDTNKTFATGLPTWNTVTRNTWRVFRFTYTLDANAPDAAQGDGVQFDVVWEAHS</sequence>
<gene>
    <name evidence="1" type="ORF">JKJ07_43425</name>
</gene>
<evidence type="ECO:0000313" key="2">
    <source>
        <dbReference type="Proteomes" id="UP000598996"/>
    </source>
</evidence>
<dbReference type="EMBL" id="JAENHO010000017">
    <property type="protein sequence ID" value="MBL7261157.1"/>
    <property type="molecule type" value="Genomic_DNA"/>
</dbReference>
<name>A0ABS1W370_9ACTN</name>
<dbReference type="Proteomes" id="UP000598996">
    <property type="component" value="Unassembled WGS sequence"/>
</dbReference>
<comment type="caution">
    <text evidence="1">The sequence shown here is derived from an EMBL/GenBank/DDBJ whole genome shotgun (WGS) entry which is preliminary data.</text>
</comment>
<organism evidence="1 2">
    <name type="scientific">Paractinoplanes lichenicola</name>
    <dbReference type="NCBI Taxonomy" id="2802976"/>
    <lineage>
        <taxon>Bacteria</taxon>
        <taxon>Bacillati</taxon>
        <taxon>Actinomycetota</taxon>
        <taxon>Actinomycetes</taxon>
        <taxon>Micromonosporales</taxon>
        <taxon>Micromonosporaceae</taxon>
        <taxon>Paractinoplanes</taxon>
    </lineage>
</organism>
<protein>
    <submittedName>
        <fullName evidence="1">Uncharacterized protein</fullName>
    </submittedName>
</protein>
<reference evidence="1 2" key="1">
    <citation type="submission" date="2021-01" db="EMBL/GenBank/DDBJ databases">
        <title>Actinoplanes sp. nov. LDG1-01 isolated from lichen.</title>
        <authorList>
            <person name="Saeng-In P."/>
            <person name="Phongsopitanun W."/>
            <person name="Kanchanasin P."/>
            <person name="Yuki M."/>
            <person name="Kudo T."/>
            <person name="Ohkuma M."/>
            <person name="Tanasupawat S."/>
        </authorList>
    </citation>
    <scope>NUCLEOTIDE SEQUENCE [LARGE SCALE GENOMIC DNA]</scope>
    <source>
        <strain evidence="1 2">LDG1-01</strain>
    </source>
</reference>
<dbReference type="RefSeq" id="WP_202997867.1">
    <property type="nucleotide sequence ID" value="NZ_JAENHO010000017.1"/>
</dbReference>
<evidence type="ECO:0000313" key="1">
    <source>
        <dbReference type="EMBL" id="MBL7261157.1"/>
    </source>
</evidence>
<accession>A0ABS1W370</accession>
<proteinExistence type="predicted"/>